<evidence type="ECO:0000256" key="6">
    <source>
        <dbReference type="ARBA" id="ARBA00023242"/>
    </source>
</evidence>
<feature type="domain" description="C2H2-type" evidence="9">
    <location>
        <begin position="734"/>
        <end position="762"/>
    </location>
</feature>
<reference evidence="10 11" key="1">
    <citation type="submission" date="2024-01" db="EMBL/GenBank/DDBJ databases">
        <title>The genome of the rayed Mediterranean limpet Patella caerulea (Linnaeus, 1758).</title>
        <authorList>
            <person name="Anh-Thu Weber A."/>
            <person name="Halstead-Nussloch G."/>
        </authorList>
    </citation>
    <scope>NUCLEOTIDE SEQUENCE [LARGE SCALE GENOMIC DNA]</scope>
    <source>
        <strain evidence="10">AATW-2023a</strain>
        <tissue evidence="10">Whole specimen</tissue>
    </source>
</reference>
<feature type="region of interest" description="Disordered" evidence="8">
    <location>
        <begin position="348"/>
        <end position="368"/>
    </location>
</feature>
<dbReference type="SUPFAM" id="SSF57667">
    <property type="entry name" value="beta-beta-alpha zinc fingers"/>
    <property type="match status" value="3"/>
</dbReference>
<evidence type="ECO:0000256" key="7">
    <source>
        <dbReference type="PROSITE-ProRule" id="PRU00042"/>
    </source>
</evidence>
<dbReference type="Gene3D" id="3.30.160.60">
    <property type="entry name" value="Classic Zinc Finger"/>
    <property type="match status" value="2"/>
</dbReference>
<evidence type="ECO:0000256" key="5">
    <source>
        <dbReference type="ARBA" id="ARBA00022833"/>
    </source>
</evidence>
<evidence type="ECO:0000313" key="10">
    <source>
        <dbReference type="EMBL" id="KAK6179405.1"/>
    </source>
</evidence>
<feature type="compositionally biased region" description="Polar residues" evidence="8">
    <location>
        <begin position="354"/>
        <end position="368"/>
    </location>
</feature>
<feature type="compositionally biased region" description="Basic and acidic residues" evidence="8">
    <location>
        <begin position="270"/>
        <end position="284"/>
    </location>
</feature>
<protein>
    <recommendedName>
        <fullName evidence="9">C2H2-type domain-containing protein</fullName>
    </recommendedName>
</protein>
<keyword evidence="6" id="KW-0539">Nucleus</keyword>
<feature type="domain" description="C2H2-type" evidence="9">
    <location>
        <begin position="216"/>
        <end position="244"/>
    </location>
</feature>
<dbReference type="GO" id="GO:0005634">
    <property type="term" value="C:nucleus"/>
    <property type="evidence" value="ECO:0007669"/>
    <property type="project" value="UniProtKB-SubCell"/>
</dbReference>
<sequence length="763" mass="87178">MAVKAEPMEYEIEMNDAFRNQGYSRGSVPKPIDLTDDQKVMLIPSSDEPYITGIFHRSSEQISNRQSFNMLPSDVTAMQQEHNFFGGAIRSMKSSPKQELIDEEYPTYTIARSEIELNSRSLPKKYKCKFCVYKTSYKSDLNRHLRRHAKKDNVYNCDICGLPFRSISKVYSHRQQVHMLTDDDELNLCCSLCSYRCSEKDIELFQLHVHQHIEDNTCNVCNKSFNSPQAVDKHKKIFHQVPREVVFPPQAQRSSTYFPDVSHQSSSTETKTKEQELELLRQDDSSGTSSRNISNRSTPLPVGETSSTSRGGNSKLTTPAEICCEGRRSEHYKTNDIDVNKTKVIKEGNDLSDKSAQQSKSLANVKSPQRLTTNIHVPELVERSEILPNNDKTVPLRMPNSGMLEKKFTCDKCNQVFDVMRDLFVHMSVCLQEELNTKTAFYNCPICNFSTEVLESFSNHMVKHTIDKFSCDICNKPFSQFRNVLSHKRKIHRIDLRTRRSPTKLKAFGLNNKFLRESSDTKLGFPKSNCSPYSKETVGQIKKLAEKELKEADTAETNDKLMAMTDPKTQGKFNLANSNISEKSPSSGRYTRLVSDFDDFMVKPFACSLCFFRTGDVNELIVHVKNHVSGCYGGLIPDIVKFNFTPVLDSNSHMELKETVYNLNISSKISPTSQNFVVINNESEVMETASVIAGKTENQVKQIKRLDNLLKNSRKNKMFVSRASTRKSVEKKSMSCDICNKEFSMRLLAKRHMEKIHNVKKFL</sequence>
<evidence type="ECO:0000256" key="3">
    <source>
        <dbReference type="ARBA" id="ARBA00022737"/>
    </source>
</evidence>
<evidence type="ECO:0000256" key="8">
    <source>
        <dbReference type="SAM" id="MobiDB-lite"/>
    </source>
</evidence>
<dbReference type="AlphaFoldDB" id="A0AAN8JQ07"/>
<dbReference type="PROSITE" id="PS50157">
    <property type="entry name" value="ZINC_FINGER_C2H2_2"/>
    <property type="match status" value="5"/>
</dbReference>
<gene>
    <name evidence="10" type="ORF">SNE40_011773</name>
</gene>
<evidence type="ECO:0000256" key="1">
    <source>
        <dbReference type="ARBA" id="ARBA00004123"/>
    </source>
</evidence>
<proteinExistence type="predicted"/>
<keyword evidence="11" id="KW-1185">Reference proteome</keyword>
<dbReference type="PANTHER" id="PTHR24376">
    <property type="entry name" value="ZINC FINGER PROTEIN"/>
    <property type="match status" value="1"/>
</dbReference>
<dbReference type="GO" id="GO:0001228">
    <property type="term" value="F:DNA-binding transcription activator activity, RNA polymerase II-specific"/>
    <property type="evidence" value="ECO:0007669"/>
    <property type="project" value="TreeGrafter"/>
</dbReference>
<organism evidence="10 11">
    <name type="scientific">Patella caerulea</name>
    <name type="common">Rayed Mediterranean limpet</name>
    <dbReference type="NCBI Taxonomy" id="87958"/>
    <lineage>
        <taxon>Eukaryota</taxon>
        <taxon>Metazoa</taxon>
        <taxon>Spiralia</taxon>
        <taxon>Lophotrochozoa</taxon>
        <taxon>Mollusca</taxon>
        <taxon>Gastropoda</taxon>
        <taxon>Patellogastropoda</taxon>
        <taxon>Patelloidea</taxon>
        <taxon>Patellidae</taxon>
        <taxon>Patella</taxon>
    </lineage>
</organism>
<dbReference type="InterPro" id="IPR013087">
    <property type="entry name" value="Znf_C2H2_type"/>
</dbReference>
<name>A0AAN8JQ07_PATCE</name>
<keyword evidence="4 7" id="KW-0863">Zinc-finger</keyword>
<feature type="domain" description="C2H2-type" evidence="9">
    <location>
        <begin position="126"/>
        <end position="153"/>
    </location>
</feature>
<evidence type="ECO:0000313" key="11">
    <source>
        <dbReference type="Proteomes" id="UP001347796"/>
    </source>
</evidence>
<dbReference type="Proteomes" id="UP001347796">
    <property type="component" value="Unassembled WGS sequence"/>
</dbReference>
<feature type="compositionally biased region" description="Polar residues" evidence="8">
    <location>
        <begin position="285"/>
        <end position="317"/>
    </location>
</feature>
<feature type="region of interest" description="Disordered" evidence="8">
    <location>
        <begin position="243"/>
        <end position="318"/>
    </location>
</feature>
<evidence type="ECO:0000256" key="2">
    <source>
        <dbReference type="ARBA" id="ARBA00022723"/>
    </source>
</evidence>
<keyword evidence="3" id="KW-0677">Repeat</keyword>
<dbReference type="GO" id="GO:0008270">
    <property type="term" value="F:zinc ion binding"/>
    <property type="evidence" value="ECO:0007669"/>
    <property type="project" value="UniProtKB-KW"/>
</dbReference>
<accession>A0AAN8JQ07</accession>
<dbReference type="SMART" id="SM00355">
    <property type="entry name" value="ZnF_C2H2"/>
    <property type="match status" value="8"/>
</dbReference>
<comment type="caution">
    <text evidence="10">The sequence shown here is derived from an EMBL/GenBank/DDBJ whole genome shotgun (WGS) entry which is preliminary data.</text>
</comment>
<evidence type="ECO:0000256" key="4">
    <source>
        <dbReference type="ARBA" id="ARBA00022771"/>
    </source>
</evidence>
<dbReference type="PROSITE" id="PS00028">
    <property type="entry name" value="ZINC_FINGER_C2H2_1"/>
    <property type="match status" value="4"/>
</dbReference>
<feature type="domain" description="C2H2-type" evidence="9">
    <location>
        <begin position="155"/>
        <end position="178"/>
    </location>
</feature>
<comment type="subcellular location">
    <subcellularLocation>
        <location evidence="1">Nucleus</location>
    </subcellularLocation>
</comment>
<keyword evidence="2" id="KW-0479">Metal-binding</keyword>
<keyword evidence="5" id="KW-0862">Zinc</keyword>
<evidence type="ECO:0000259" key="9">
    <source>
        <dbReference type="PROSITE" id="PS50157"/>
    </source>
</evidence>
<feature type="domain" description="C2H2-type" evidence="9">
    <location>
        <begin position="469"/>
        <end position="492"/>
    </location>
</feature>
<dbReference type="GO" id="GO:0000978">
    <property type="term" value="F:RNA polymerase II cis-regulatory region sequence-specific DNA binding"/>
    <property type="evidence" value="ECO:0007669"/>
    <property type="project" value="TreeGrafter"/>
</dbReference>
<dbReference type="Pfam" id="PF00096">
    <property type="entry name" value="zf-C2H2"/>
    <property type="match status" value="1"/>
</dbReference>
<dbReference type="PANTHER" id="PTHR24376:SF235">
    <property type="entry name" value="C2H2-TYPE DOMAIN-CONTAINING PROTEIN"/>
    <property type="match status" value="1"/>
</dbReference>
<dbReference type="InterPro" id="IPR036236">
    <property type="entry name" value="Znf_C2H2_sf"/>
</dbReference>
<dbReference type="EMBL" id="JAZGQO010000008">
    <property type="protein sequence ID" value="KAK6179405.1"/>
    <property type="molecule type" value="Genomic_DNA"/>
</dbReference>